<evidence type="ECO:0000313" key="2">
    <source>
        <dbReference type="Proteomes" id="UP000475862"/>
    </source>
</evidence>
<organism evidence="1 2">
    <name type="scientific">Aphis glycines</name>
    <name type="common">Soybean aphid</name>
    <dbReference type="NCBI Taxonomy" id="307491"/>
    <lineage>
        <taxon>Eukaryota</taxon>
        <taxon>Metazoa</taxon>
        <taxon>Ecdysozoa</taxon>
        <taxon>Arthropoda</taxon>
        <taxon>Hexapoda</taxon>
        <taxon>Insecta</taxon>
        <taxon>Pterygota</taxon>
        <taxon>Neoptera</taxon>
        <taxon>Paraneoptera</taxon>
        <taxon>Hemiptera</taxon>
        <taxon>Sternorrhyncha</taxon>
        <taxon>Aphidomorpha</taxon>
        <taxon>Aphidoidea</taxon>
        <taxon>Aphididae</taxon>
        <taxon>Aphidini</taxon>
        <taxon>Aphis</taxon>
        <taxon>Aphis</taxon>
    </lineage>
</organism>
<keyword evidence="2" id="KW-1185">Reference proteome</keyword>
<dbReference type="EMBL" id="VYZN01000053">
    <property type="protein sequence ID" value="KAE9527202.1"/>
    <property type="molecule type" value="Genomic_DNA"/>
</dbReference>
<dbReference type="Proteomes" id="UP000475862">
    <property type="component" value="Unassembled WGS sequence"/>
</dbReference>
<evidence type="ECO:0000313" key="1">
    <source>
        <dbReference type="EMBL" id="KAE9527202.1"/>
    </source>
</evidence>
<protein>
    <submittedName>
        <fullName evidence="1">Uncharacterized protein</fullName>
    </submittedName>
</protein>
<name>A0A6G0T998_APHGL</name>
<gene>
    <name evidence="1" type="ORF">AGLY_012900</name>
</gene>
<comment type="caution">
    <text evidence="1">The sequence shown here is derived from an EMBL/GenBank/DDBJ whole genome shotgun (WGS) entry which is preliminary data.</text>
</comment>
<sequence length="186" mass="21894">MLSAINEPFKHQSSGDRTTALFKRIHLIKVQERPQKFSPGGGNSERSDKCINFTMKSNFYETCQNHENLQVEEFNTKFSISFPSMSCSVYSIVDYNLRSYTMDGATEYYINTKTFCRYCDESVDEAFNLRMRNATPRIFIHRLQWIQWINTRGVALRMRRLSASSSGSSQYRQQKNTQRLHPYYMI</sequence>
<proteinExistence type="predicted"/>
<accession>A0A6G0T998</accession>
<reference evidence="1 2" key="1">
    <citation type="submission" date="2019-08" db="EMBL/GenBank/DDBJ databases">
        <title>The genome of the soybean aphid Biotype 1, its phylome, world population structure and adaptation to the North American continent.</title>
        <authorList>
            <person name="Giordano R."/>
            <person name="Donthu R.K."/>
            <person name="Hernandez A.G."/>
            <person name="Wright C.L."/>
            <person name="Zimin A.V."/>
        </authorList>
    </citation>
    <scope>NUCLEOTIDE SEQUENCE [LARGE SCALE GENOMIC DNA]</scope>
    <source>
        <tissue evidence="1">Whole aphids</tissue>
    </source>
</reference>
<dbReference type="AlphaFoldDB" id="A0A6G0T998"/>